<reference evidence="2 3" key="1">
    <citation type="submission" date="2023-08" db="EMBL/GenBank/DDBJ databases">
        <title>genomic of DY56.</title>
        <authorList>
            <person name="Wang Y."/>
        </authorList>
    </citation>
    <scope>NUCLEOTIDE SEQUENCE [LARGE SCALE GENOMIC DNA]</scope>
    <source>
        <strain evidence="2 3">DY56-A-20</strain>
    </source>
</reference>
<evidence type="ECO:0000256" key="1">
    <source>
        <dbReference type="SAM" id="SignalP"/>
    </source>
</evidence>
<evidence type="ECO:0000313" key="2">
    <source>
        <dbReference type="EMBL" id="MDP4540649.1"/>
    </source>
</evidence>
<feature type="signal peptide" evidence="1">
    <location>
        <begin position="1"/>
        <end position="27"/>
    </location>
</feature>
<dbReference type="RefSeq" id="WP_305930653.1">
    <property type="nucleotide sequence ID" value="NZ_JAVAIL010000005.1"/>
</dbReference>
<name>A0ABT9HBE3_9SPHN</name>
<dbReference type="Proteomes" id="UP001235664">
    <property type="component" value="Unassembled WGS sequence"/>
</dbReference>
<organism evidence="2 3">
    <name type="scientific">Qipengyuania benthica</name>
    <dbReference type="NCBI Taxonomy" id="3067651"/>
    <lineage>
        <taxon>Bacteria</taxon>
        <taxon>Pseudomonadati</taxon>
        <taxon>Pseudomonadota</taxon>
        <taxon>Alphaproteobacteria</taxon>
        <taxon>Sphingomonadales</taxon>
        <taxon>Erythrobacteraceae</taxon>
        <taxon>Qipengyuania</taxon>
    </lineage>
</organism>
<gene>
    <name evidence="2" type="ORF">Q9K01_13540</name>
</gene>
<comment type="caution">
    <text evidence="2">The sequence shown here is derived from an EMBL/GenBank/DDBJ whole genome shotgun (WGS) entry which is preliminary data.</text>
</comment>
<proteinExistence type="predicted"/>
<dbReference type="EMBL" id="JAVAIL010000005">
    <property type="protein sequence ID" value="MDP4540649.1"/>
    <property type="molecule type" value="Genomic_DNA"/>
</dbReference>
<sequence length="304" mass="32270">MHNAPRTFLLPLVACLALASGPLAAQARTGGPAPAVGDVPTPGAAYAGPTPAGANYAGPTYADLVDLAEGTPLVIRARIKDQARVSAERAPGLAPGFARLYIEAETLALLAGNMPFGESLRYLVDVPLDAKGKPPKLRKQEVVLFARPVPGRPREVQLVDPRAQLAATPELESRLRPVLAQLASADRPPVVTGVRDALSIAGTLTGESETQLFLDTADDGPVSVTVIRRPGMEPRWGVSWSEIVDQAARPPQPGTLAWYRLACALPERLPAEANLARDEENRARAAQDYALVIARLGPCERNRS</sequence>
<protein>
    <submittedName>
        <fullName evidence="2">Uncharacterized protein</fullName>
    </submittedName>
</protein>
<feature type="chain" id="PRO_5047374621" evidence="1">
    <location>
        <begin position="28"/>
        <end position="304"/>
    </location>
</feature>
<keyword evidence="3" id="KW-1185">Reference proteome</keyword>
<keyword evidence="1" id="KW-0732">Signal</keyword>
<accession>A0ABT9HBE3</accession>
<evidence type="ECO:0000313" key="3">
    <source>
        <dbReference type="Proteomes" id="UP001235664"/>
    </source>
</evidence>